<gene>
    <name evidence="1" type="ORF">VTL71DRAFT_3592</name>
</gene>
<sequence length="74" mass="8296">MPTNIISDPLDLSNVCSISITILKHSSQPGTQRCIARAQSTALRMSPKQHGKHDKRFSLNTMHAFPYDTIRPSF</sequence>
<dbReference type="EMBL" id="JAZHXI010000012">
    <property type="protein sequence ID" value="KAL2065922.1"/>
    <property type="molecule type" value="Genomic_DNA"/>
</dbReference>
<organism evidence="1 2">
    <name type="scientific">Oculimacula yallundae</name>
    <dbReference type="NCBI Taxonomy" id="86028"/>
    <lineage>
        <taxon>Eukaryota</taxon>
        <taxon>Fungi</taxon>
        <taxon>Dikarya</taxon>
        <taxon>Ascomycota</taxon>
        <taxon>Pezizomycotina</taxon>
        <taxon>Leotiomycetes</taxon>
        <taxon>Helotiales</taxon>
        <taxon>Ploettnerulaceae</taxon>
        <taxon>Oculimacula</taxon>
    </lineage>
</organism>
<keyword evidence="2" id="KW-1185">Reference proteome</keyword>
<accession>A0ABR4C8C6</accession>
<protein>
    <submittedName>
        <fullName evidence="1">Uncharacterized protein</fullName>
    </submittedName>
</protein>
<proteinExistence type="predicted"/>
<evidence type="ECO:0000313" key="1">
    <source>
        <dbReference type="EMBL" id="KAL2065922.1"/>
    </source>
</evidence>
<dbReference type="Proteomes" id="UP001595075">
    <property type="component" value="Unassembled WGS sequence"/>
</dbReference>
<evidence type="ECO:0000313" key="2">
    <source>
        <dbReference type="Proteomes" id="UP001595075"/>
    </source>
</evidence>
<name>A0ABR4C8C6_9HELO</name>
<comment type="caution">
    <text evidence="1">The sequence shown here is derived from an EMBL/GenBank/DDBJ whole genome shotgun (WGS) entry which is preliminary data.</text>
</comment>
<reference evidence="1 2" key="1">
    <citation type="journal article" date="2024" name="Commun. Biol.">
        <title>Comparative genomic analysis of thermophilic fungi reveals convergent evolutionary adaptations and gene losses.</title>
        <authorList>
            <person name="Steindorff A.S."/>
            <person name="Aguilar-Pontes M.V."/>
            <person name="Robinson A.J."/>
            <person name="Andreopoulos B."/>
            <person name="LaButti K."/>
            <person name="Kuo A."/>
            <person name="Mondo S."/>
            <person name="Riley R."/>
            <person name="Otillar R."/>
            <person name="Haridas S."/>
            <person name="Lipzen A."/>
            <person name="Grimwood J."/>
            <person name="Schmutz J."/>
            <person name="Clum A."/>
            <person name="Reid I.D."/>
            <person name="Moisan M.C."/>
            <person name="Butler G."/>
            <person name="Nguyen T.T.M."/>
            <person name="Dewar K."/>
            <person name="Conant G."/>
            <person name="Drula E."/>
            <person name="Henrissat B."/>
            <person name="Hansel C."/>
            <person name="Singer S."/>
            <person name="Hutchinson M.I."/>
            <person name="de Vries R.P."/>
            <person name="Natvig D.O."/>
            <person name="Powell A.J."/>
            <person name="Tsang A."/>
            <person name="Grigoriev I.V."/>
        </authorList>
    </citation>
    <scope>NUCLEOTIDE SEQUENCE [LARGE SCALE GENOMIC DNA]</scope>
    <source>
        <strain evidence="1 2">CBS 494.80</strain>
    </source>
</reference>